<accession>A0ABP8MVG5</accession>
<dbReference type="PANTHER" id="PTHR12526:SF510">
    <property type="entry name" value="D-INOSITOL 3-PHOSPHATE GLYCOSYLTRANSFERASE"/>
    <property type="match status" value="1"/>
</dbReference>
<evidence type="ECO:0000259" key="3">
    <source>
        <dbReference type="Pfam" id="PF00534"/>
    </source>
</evidence>
<dbReference type="SUPFAM" id="SSF53756">
    <property type="entry name" value="UDP-Glycosyltransferase/glycogen phosphorylase"/>
    <property type="match status" value="1"/>
</dbReference>
<organism evidence="5 6">
    <name type="scientific">Novipirellula rosea</name>
    <dbReference type="NCBI Taxonomy" id="1031540"/>
    <lineage>
        <taxon>Bacteria</taxon>
        <taxon>Pseudomonadati</taxon>
        <taxon>Planctomycetota</taxon>
        <taxon>Planctomycetia</taxon>
        <taxon>Pirellulales</taxon>
        <taxon>Pirellulaceae</taxon>
        <taxon>Novipirellula</taxon>
    </lineage>
</organism>
<dbReference type="Proteomes" id="UP001500840">
    <property type="component" value="Unassembled WGS sequence"/>
</dbReference>
<dbReference type="Gene3D" id="3.40.50.2000">
    <property type="entry name" value="Glycogen Phosphorylase B"/>
    <property type="match status" value="2"/>
</dbReference>
<dbReference type="RefSeq" id="WP_345323707.1">
    <property type="nucleotide sequence ID" value="NZ_BAABGA010000039.1"/>
</dbReference>
<protein>
    <submittedName>
        <fullName evidence="5">Glycosyltransferase</fullName>
    </submittedName>
</protein>
<keyword evidence="6" id="KW-1185">Reference proteome</keyword>
<dbReference type="CDD" id="cd03820">
    <property type="entry name" value="GT4_AmsD-like"/>
    <property type="match status" value="1"/>
</dbReference>
<feature type="domain" description="Glycosyltransferase subfamily 4-like N-terminal" evidence="4">
    <location>
        <begin position="13"/>
        <end position="171"/>
    </location>
</feature>
<dbReference type="EMBL" id="BAABGA010000039">
    <property type="protein sequence ID" value="GAA4456826.1"/>
    <property type="molecule type" value="Genomic_DNA"/>
</dbReference>
<dbReference type="Pfam" id="PF00534">
    <property type="entry name" value="Glycos_transf_1"/>
    <property type="match status" value="1"/>
</dbReference>
<dbReference type="PANTHER" id="PTHR12526">
    <property type="entry name" value="GLYCOSYLTRANSFERASE"/>
    <property type="match status" value="1"/>
</dbReference>
<keyword evidence="2" id="KW-0808">Transferase</keyword>
<evidence type="ECO:0000313" key="5">
    <source>
        <dbReference type="EMBL" id="GAA4456826.1"/>
    </source>
</evidence>
<feature type="domain" description="Glycosyl transferase family 1" evidence="3">
    <location>
        <begin position="179"/>
        <end position="335"/>
    </location>
</feature>
<dbReference type="InterPro" id="IPR028098">
    <property type="entry name" value="Glyco_trans_4-like_N"/>
</dbReference>
<dbReference type="InterPro" id="IPR001296">
    <property type="entry name" value="Glyco_trans_1"/>
</dbReference>
<evidence type="ECO:0000313" key="6">
    <source>
        <dbReference type="Proteomes" id="UP001500840"/>
    </source>
</evidence>
<sequence>MKIVCIIHSLSGGGAERVMAALASQLSAREHEVVLVTFDDARTDRHEVAESVRRIPLRVMRASRGRVDKAMNLHRRHKAIRNTIATEKPDVVLSFCDRTNLDVLLSTIGMKAPIVISERSDPAQQSLGFFWETMRRRSYKRAARVVALTDAIATTLAPLSPRPIAVIPSAITPPRCRDIEHENKIILGVGRLAPEKGFDRLIEAFAKIADDAPAWSLKILGEGAMREELQRQADEAGISRRLSMPGWLRPIAPEYEIATLFVLPSRYEGFPSALLEAMATGLPCIAMKCQSGSCEIVTHNENGLLVDDSVDALADAMRSLIQNESERVRLGNAATAVIKRFDFTSMVDAYEELLVEVASGGRKSRKRSEDL</sequence>
<evidence type="ECO:0000259" key="4">
    <source>
        <dbReference type="Pfam" id="PF13439"/>
    </source>
</evidence>
<keyword evidence="1" id="KW-0328">Glycosyltransferase</keyword>
<name>A0ABP8MVG5_9BACT</name>
<evidence type="ECO:0000256" key="1">
    <source>
        <dbReference type="ARBA" id="ARBA00022676"/>
    </source>
</evidence>
<proteinExistence type="predicted"/>
<evidence type="ECO:0000256" key="2">
    <source>
        <dbReference type="ARBA" id="ARBA00022679"/>
    </source>
</evidence>
<gene>
    <name evidence="5" type="ORF">GCM10023156_32750</name>
</gene>
<dbReference type="Pfam" id="PF13439">
    <property type="entry name" value="Glyco_transf_4"/>
    <property type="match status" value="1"/>
</dbReference>
<reference evidence="6" key="1">
    <citation type="journal article" date="2019" name="Int. J. Syst. Evol. Microbiol.">
        <title>The Global Catalogue of Microorganisms (GCM) 10K type strain sequencing project: providing services to taxonomists for standard genome sequencing and annotation.</title>
        <authorList>
            <consortium name="The Broad Institute Genomics Platform"/>
            <consortium name="The Broad Institute Genome Sequencing Center for Infectious Disease"/>
            <person name="Wu L."/>
            <person name="Ma J."/>
        </authorList>
    </citation>
    <scope>NUCLEOTIDE SEQUENCE [LARGE SCALE GENOMIC DNA]</scope>
    <source>
        <strain evidence="6">JCM 17759</strain>
    </source>
</reference>
<comment type="caution">
    <text evidence="5">The sequence shown here is derived from an EMBL/GenBank/DDBJ whole genome shotgun (WGS) entry which is preliminary data.</text>
</comment>